<evidence type="ECO:0000313" key="2">
    <source>
        <dbReference type="Proteomes" id="UP000185936"/>
    </source>
</evidence>
<accession>A0A1N7HAN3</accession>
<protein>
    <submittedName>
        <fullName evidence="1">Uncharacterized protein</fullName>
    </submittedName>
</protein>
<dbReference type="EMBL" id="FTNR01000041">
    <property type="protein sequence ID" value="SIS21811.1"/>
    <property type="molecule type" value="Genomic_DNA"/>
</dbReference>
<proteinExistence type="predicted"/>
<evidence type="ECO:0000313" key="1">
    <source>
        <dbReference type="EMBL" id="SIS21811.1"/>
    </source>
</evidence>
<name>A0A1N7HAN3_9EURY</name>
<dbReference type="AlphaFoldDB" id="A0A1N7HAN3"/>
<sequence length="51" mass="5977">MCVEFILFHSTAWCQLNISIEIPTKWNAWEYSQVTARIHGLKPVVLRLFSV</sequence>
<organism evidence="1 2">
    <name type="scientific">Natronorubrum thiooxidans</name>
    <dbReference type="NCBI Taxonomy" id="308853"/>
    <lineage>
        <taxon>Archaea</taxon>
        <taxon>Methanobacteriati</taxon>
        <taxon>Methanobacteriota</taxon>
        <taxon>Stenosarchaea group</taxon>
        <taxon>Halobacteria</taxon>
        <taxon>Halobacteriales</taxon>
        <taxon>Natrialbaceae</taxon>
        <taxon>Natronorubrum</taxon>
    </lineage>
</organism>
<reference evidence="2" key="1">
    <citation type="submission" date="2017-01" db="EMBL/GenBank/DDBJ databases">
        <authorList>
            <person name="Varghese N."/>
            <person name="Submissions S."/>
        </authorList>
    </citation>
    <scope>NUCLEOTIDE SEQUENCE [LARGE SCALE GENOMIC DNA]</scope>
    <source>
        <strain evidence="2">type strain: HArc-</strain>
    </source>
</reference>
<keyword evidence="2" id="KW-1185">Reference proteome</keyword>
<dbReference type="Proteomes" id="UP000185936">
    <property type="component" value="Unassembled WGS sequence"/>
</dbReference>
<gene>
    <name evidence="1" type="ORF">SAMN05421752_1411</name>
</gene>